<proteinExistence type="predicted"/>
<evidence type="ECO:0000313" key="2">
    <source>
        <dbReference type="Proteomes" id="UP000826195"/>
    </source>
</evidence>
<evidence type="ECO:0000313" key="1">
    <source>
        <dbReference type="EMBL" id="KAH0568346.1"/>
    </source>
</evidence>
<gene>
    <name evidence="1" type="ORF">KQX54_020492</name>
</gene>
<accession>A0AAV7J810</accession>
<protein>
    <submittedName>
        <fullName evidence="1">Uncharacterized protein</fullName>
    </submittedName>
</protein>
<dbReference type="EMBL" id="JAHXZJ010000001">
    <property type="protein sequence ID" value="KAH0568346.1"/>
    <property type="molecule type" value="Genomic_DNA"/>
</dbReference>
<sequence length="176" mass="19269">MLPEINGIEPMSGKIRGDHREMNRKMKKRGAVDLQRGSICGVRTAVERCKKKKDTKLRKYCSSRTSTLSLIDKEGCCDRNTSGRGIVLPRIKVTAAYTSVTLKFTTGQLDHRSVVTATATVTVTITINTTTTTTGAYTSGISGDRGVGVGETSEGESRDHRSSGKYIQVYPLCKYR</sequence>
<reference evidence="1 2" key="1">
    <citation type="journal article" date="2021" name="J. Hered.">
        <title>A chromosome-level genome assembly of the parasitoid wasp, Cotesia glomerata (Hymenoptera: Braconidae).</title>
        <authorList>
            <person name="Pinto B.J."/>
            <person name="Weis J.J."/>
            <person name="Gamble T."/>
            <person name="Ode P.J."/>
            <person name="Paul R."/>
            <person name="Zaspel J.M."/>
        </authorList>
    </citation>
    <scope>NUCLEOTIDE SEQUENCE [LARGE SCALE GENOMIC DNA]</scope>
    <source>
        <strain evidence="1">CgM1</strain>
    </source>
</reference>
<dbReference type="AlphaFoldDB" id="A0AAV7J810"/>
<name>A0AAV7J810_COTGL</name>
<dbReference type="Proteomes" id="UP000826195">
    <property type="component" value="Unassembled WGS sequence"/>
</dbReference>
<keyword evidence="2" id="KW-1185">Reference proteome</keyword>
<comment type="caution">
    <text evidence="1">The sequence shown here is derived from an EMBL/GenBank/DDBJ whole genome shotgun (WGS) entry which is preliminary data.</text>
</comment>
<organism evidence="1 2">
    <name type="scientific">Cotesia glomerata</name>
    <name type="common">Lepidopteran parasitic wasp</name>
    <name type="synonym">Apanteles glomeratus</name>
    <dbReference type="NCBI Taxonomy" id="32391"/>
    <lineage>
        <taxon>Eukaryota</taxon>
        <taxon>Metazoa</taxon>
        <taxon>Ecdysozoa</taxon>
        <taxon>Arthropoda</taxon>
        <taxon>Hexapoda</taxon>
        <taxon>Insecta</taxon>
        <taxon>Pterygota</taxon>
        <taxon>Neoptera</taxon>
        <taxon>Endopterygota</taxon>
        <taxon>Hymenoptera</taxon>
        <taxon>Apocrita</taxon>
        <taxon>Ichneumonoidea</taxon>
        <taxon>Braconidae</taxon>
        <taxon>Microgastrinae</taxon>
        <taxon>Cotesia</taxon>
    </lineage>
</organism>